<feature type="binding site" description="covalent" evidence="16">
    <location>
        <position position="98"/>
    </location>
    <ligand>
        <name>heme c</name>
        <dbReference type="ChEBI" id="CHEBI:61717"/>
        <label>1</label>
    </ligand>
</feature>
<dbReference type="PIRSF" id="PIRSF038455">
    <property type="entry name" value="SoxA"/>
    <property type="match status" value="1"/>
</dbReference>
<feature type="binding site" description="axial binding residue" evidence="17">
    <location>
        <position position="130"/>
    </location>
    <ligand>
        <name>heme c</name>
        <dbReference type="ChEBI" id="CHEBI:61717"/>
        <label>1</label>
    </ligand>
    <ligandPart>
        <name>Fe</name>
        <dbReference type="ChEBI" id="CHEBI:18248"/>
    </ligandPart>
</feature>
<dbReference type="Gene3D" id="1.10.760.10">
    <property type="entry name" value="Cytochrome c-like domain"/>
    <property type="match status" value="2"/>
</dbReference>
<dbReference type="SUPFAM" id="SSF46626">
    <property type="entry name" value="Cytochrome c"/>
    <property type="match status" value="2"/>
</dbReference>
<feature type="active site" description="Cysteine persulfide intermediate" evidence="15">
    <location>
        <position position="240"/>
    </location>
</feature>
<dbReference type="GO" id="GO:0016740">
    <property type="term" value="F:transferase activity"/>
    <property type="evidence" value="ECO:0007669"/>
    <property type="project" value="UniProtKB-KW"/>
</dbReference>
<evidence type="ECO:0000256" key="17">
    <source>
        <dbReference type="PIRSR" id="PIRSR038455-3"/>
    </source>
</evidence>
<comment type="subcellular location">
    <subcellularLocation>
        <location evidence="1 14">Periplasm</location>
    </subcellularLocation>
</comment>
<dbReference type="GO" id="GO:0020037">
    <property type="term" value="F:heme binding"/>
    <property type="evidence" value="ECO:0007669"/>
    <property type="project" value="InterPro"/>
</dbReference>
<dbReference type="GO" id="GO:0016669">
    <property type="term" value="F:oxidoreductase activity, acting on a sulfur group of donors, cytochrome as acceptor"/>
    <property type="evidence" value="ECO:0007669"/>
    <property type="project" value="InterPro"/>
</dbReference>
<evidence type="ECO:0000256" key="15">
    <source>
        <dbReference type="PIRSR" id="PIRSR038455-1"/>
    </source>
</evidence>
<evidence type="ECO:0000256" key="12">
    <source>
        <dbReference type="ARBA" id="ARBA00048077"/>
    </source>
</evidence>
<gene>
    <name evidence="20" type="ORF">HELGO_WM8010</name>
</gene>
<keyword evidence="5 14" id="KW-0808">Transferase</keyword>
<dbReference type="Pfam" id="PF21342">
    <property type="entry name" value="SoxA-TsdA_cyt-c"/>
    <property type="match status" value="1"/>
</dbReference>
<evidence type="ECO:0000256" key="6">
    <source>
        <dbReference type="ARBA" id="ARBA00022723"/>
    </source>
</evidence>
<dbReference type="EC" id="2.8.5.2" evidence="14"/>
<evidence type="ECO:0000313" key="20">
    <source>
        <dbReference type="EMBL" id="CAA6825546.1"/>
    </source>
</evidence>
<evidence type="ECO:0000256" key="7">
    <source>
        <dbReference type="ARBA" id="ARBA00022729"/>
    </source>
</evidence>
<evidence type="ECO:0000256" key="1">
    <source>
        <dbReference type="ARBA" id="ARBA00004418"/>
    </source>
</evidence>
<evidence type="ECO:0000256" key="16">
    <source>
        <dbReference type="PIRSR" id="PIRSR038455-2"/>
    </source>
</evidence>
<dbReference type="GO" id="GO:0046872">
    <property type="term" value="F:metal ion binding"/>
    <property type="evidence" value="ECO:0007669"/>
    <property type="project" value="UniProtKB-KW"/>
</dbReference>
<evidence type="ECO:0000256" key="8">
    <source>
        <dbReference type="ARBA" id="ARBA00022764"/>
    </source>
</evidence>
<evidence type="ECO:0000256" key="14">
    <source>
        <dbReference type="PIRNR" id="PIRNR038455"/>
    </source>
</evidence>
<comment type="catalytic activity">
    <reaction evidence="12 14">
        <text>L-cysteinyl-[SoxY protein] + thiosulfate + 2 Fe(III)-[cytochrome c] = S-sulfosulfanyl-L-cysteinyl-[SoxY protein] + 2 Fe(II)-[cytochrome c] + 2 H(+)</text>
        <dbReference type="Rhea" id="RHEA:56720"/>
        <dbReference type="Rhea" id="RHEA-COMP:10350"/>
        <dbReference type="Rhea" id="RHEA-COMP:14328"/>
        <dbReference type="Rhea" id="RHEA-COMP:14399"/>
        <dbReference type="Rhea" id="RHEA-COMP:14691"/>
        <dbReference type="ChEBI" id="CHEBI:15378"/>
        <dbReference type="ChEBI" id="CHEBI:29033"/>
        <dbReference type="ChEBI" id="CHEBI:29034"/>
        <dbReference type="ChEBI" id="CHEBI:29950"/>
        <dbReference type="ChEBI" id="CHEBI:33542"/>
        <dbReference type="ChEBI" id="CHEBI:139321"/>
        <dbReference type="EC" id="2.8.5.2"/>
    </reaction>
</comment>
<keyword evidence="10 14" id="KW-0408">Iron</keyword>
<evidence type="ECO:0000256" key="2">
    <source>
        <dbReference type="ARBA" id="ARBA00011530"/>
    </source>
</evidence>
<evidence type="ECO:0000256" key="9">
    <source>
        <dbReference type="ARBA" id="ARBA00022982"/>
    </source>
</evidence>
<keyword evidence="7 18" id="KW-0732">Signal</keyword>
<keyword evidence="3 14" id="KW-0813">Transport</keyword>
<evidence type="ECO:0000256" key="4">
    <source>
        <dbReference type="ARBA" id="ARBA00022617"/>
    </source>
</evidence>
<keyword evidence="6 14" id="KW-0479">Metal-binding</keyword>
<feature type="chain" id="PRO_5027553416" description="SoxAX cytochrome complex subunit A" evidence="18">
    <location>
        <begin position="26"/>
        <end position="279"/>
    </location>
</feature>
<evidence type="ECO:0000256" key="3">
    <source>
        <dbReference type="ARBA" id="ARBA00022448"/>
    </source>
</evidence>
<feature type="binding site" description="covalent" evidence="16">
    <location>
        <position position="193"/>
    </location>
    <ligand>
        <name>heme c</name>
        <dbReference type="ChEBI" id="CHEBI:61717"/>
        <label>2</label>
    </ligand>
</feature>
<dbReference type="GO" id="GO:0009055">
    <property type="term" value="F:electron transfer activity"/>
    <property type="evidence" value="ECO:0007669"/>
    <property type="project" value="InterPro"/>
</dbReference>
<organism evidence="20">
    <name type="scientific">uncultured Thiotrichaceae bacterium</name>
    <dbReference type="NCBI Taxonomy" id="298394"/>
    <lineage>
        <taxon>Bacteria</taxon>
        <taxon>Pseudomonadati</taxon>
        <taxon>Pseudomonadota</taxon>
        <taxon>Gammaproteobacteria</taxon>
        <taxon>Thiotrichales</taxon>
        <taxon>Thiotrichaceae</taxon>
        <taxon>environmental samples</taxon>
    </lineage>
</organism>
<feature type="binding site" description="covalent" evidence="16">
    <location>
        <position position="196"/>
    </location>
    <ligand>
        <name>heme c</name>
        <dbReference type="ChEBI" id="CHEBI:61717"/>
        <label>2</label>
    </ligand>
</feature>
<protein>
    <recommendedName>
        <fullName evidence="14">SoxAX cytochrome complex subunit A</fullName>
        <ecNumber evidence="14">2.8.5.2</ecNumber>
    </recommendedName>
    <alternativeName>
        <fullName evidence="14">Protein SoxA</fullName>
    </alternativeName>
    <alternativeName>
        <fullName evidence="14">Sulfur oxidizing protein A</fullName>
    </alternativeName>
    <alternativeName>
        <fullName evidence="14">Thiosulfate-oxidizing multienzyme system protein SoxA</fullName>
    </alternativeName>
</protein>
<comment type="catalytic activity">
    <reaction evidence="13 14">
        <text>S-sulfanyl-L-cysteinyl-[SoxY protein] + thiosulfate + 2 Fe(III)-[cytochrome c] = S-(2-sulfodisulfanyl)-L-cysteinyl-[SoxY protein] + 2 Fe(II)-[cytochrome c] + 2 H(+)</text>
        <dbReference type="Rhea" id="RHEA:51224"/>
        <dbReference type="Rhea" id="RHEA-COMP:10350"/>
        <dbReference type="Rhea" id="RHEA-COMP:14399"/>
        <dbReference type="Rhea" id="RHEA-COMP:14689"/>
        <dbReference type="Rhea" id="RHEA-COMP:14690"/>
        <dbReference type="ChEBI" id="CHEBI:15378"/>
        <dbReference type="ChEBI" id="CHEBI:29033"/>
        <dbReference type="ChEBI" id="CHEBI:29034"/>
        <dbReference type="ChEBI" id="CHEBI:33542"/>
        <dbReference type="ChEBI" id="CHEBI:61963"/>
        <dbReference type="ChEBI" id="CHEBI:140664"/>
        <dbReference type="EC" id="2.8.5.2"/>
    </reaction>
</comment>
<feature type="binding site" description="axial binding residue" evidence="17">
    <location>
        <position position="240"/>
    </location>
    <ligand>
        <name>heme c</name>
        <dbReference type="ChEBI" id="CHEBI:61717"/>
        <label>2</label>
    </ligand>
    <ligandPart>
        <name>Fe</name>
        <dbReference type="ChEBI" id="CHEBI:18248"/>
    </ligandPart>
</feature>
<keyword evidence="8 14" id="KW-0574">Periplasm</keyword>
<comment type="cofactor">
    <cofactor evidence="16">
        <name>heme</name>
        <dbReference type="ChEBI" id="CHEBI:30413"/>
    </cofactor>
    <text evidence="16">Binds 2 heme groups per subunit.</text>
</comment>
<dbReference type="InterPro" id="IPR036909">
    <property type="entry name" value="Cyt_c-like_dom_sf"/>
</dbReference>
<reference evidence="20" key="1">
    <citation type="submission" date="2020-01" db="EMBL/GenBank/DDBJ databases">
        <authorList>
            <person name="Meier V. D."/>
            <person name="Meier V D."/>
        </authorList>
    </citation>
    <scope>NUCLEOTIDE SEQUENCE</scope>
    <source>
        <strain evidence="20">HLG_WM_MAG_07</strain>
    </source>
</reference>
<comment type="similarity">
    <text evidence="11 14">Belongs to the SoxA family.</text>
</comment>
<evidence type="ECO:0000256" key="10">
    <source>
        <dbReference type="ARBA" id="ARBA00023004"/>
    </source>
</evidence>
<feature type="binding site" evidence="16">
    <location>
        <position position="236"/>
    </location>
    <ligand>
        <name>substrate</name>
    </ligand>
</feature>
<evidence type="ECO:0000256" key="5">
    <source>
        <dbReference type="ARBA" id="ARBA00022679"/>
    </source>
</evidence>
<dbReference type="GO" id="GO:0019417">
    <property type="term" value="P:sulfur oxidation"/>
    <property type="evidence" value="ECO:0007669"/>
    <property type="project" value="InterPro"/>
</dbReference>
<dbReference type="EMBL" id="CACVAY010000127">
    <property type="protein sequence ID" value="CAA6825546.1"/>
    <property type="molecule type" value="Genomic_DNA"/>
</dbReference>
<sequence>MKKILTVVTASVVVLGLSVTTSVQAKPEEDLAKFQEYFQKKFPKTPLADFQNGVYSIDAPSREQWEEMEEFPPYELALDDGKMLWGEKFANGKSYADCLGADVKAIRVKYPYYDEKNDTVVTLEGDLNKCRVDNGEKPLKWKKGKMAALSAYVAYEGRGNKIDVKIPNEKAQAWYDKGKNFFYAKRGQLNLACADCHVYSAGQNIRADKLSPGIGHTTHFPVYRSKWGSLGTLHRRYGGCNKQVRAKDFKAQSDEYKALEYFQAYMSNGLELNGPGARK</sequence>
<dbReference type="InterPro" id="IPR025710">
    <property type="entry name" value="SoxA"/>
</dbReference>
<dbReference type="GO" id="GO:0070069">
    <property type="term" value="C:cytochrome complex"/>
    <property type="evidence" value="ECO:0007669"/>
    <property type="project" value="InterPro"/>
</dbReference>
<evidence type="ECO:0000259" key="19">
    <source>
        <dbReference type="Pfam" id="PF21342"/>
    </source>
</evidence>
<keyword evidence="9 14" id="KW-0249">Electron transport</keyword>
<evidence type="ECO:0000256" key="18">
    <source>
        <dbReference type="SAM" id="SignalP"/>
    </source>
</evidence>
<dbReference type="NCBIfam" id="TIGR04484">
    <property type="entry name" value="thiosulf_SoxA"/>
    <property type="match status" value="1"/>
</dbReference>
<feature type="domain" description="Cytochrome c" evidence="19">
    <location>
        <begin position="81"/>
        <end position="162"/>
    </location>
</feature>
<evidence type="ECO:0000256" key="11">
    <source>
        <dbReference type="ARBA" id="ARBA00025746"/>
    </source>
</evidence>
<name>A0A6S6UCU6_9GAMM</name>
<dbReference type="InterPro" id="IPR009056">
    <property type="entry name" value="Cyt_c-like_dom"/>
</dbReference>
<keyword evidence="4 14" id="KW-0349">Heme</keyword>
<dbReference type="GO" id="GO:0042597">
    <property type="term" value="C:periplasmic space"/>
    <property type="evidence" value="ECO:0007669"/>
    <property type="project" value="UniProtKB-SubCell"/>
</dbReference>
<proteinExistence type="inferred from homology"/>
<evidence type="ECO:0000256" key="13">
    <source>
        <dbReference type="ARBA" id="ARBA00048423"/>
    </source>
</evidence>
<accession>A0A6S6UCU6</accession>
<feature type="binding site" description="axial binding residue" evidence="17">
    <location>
        <position position="197"/>
    </location>
    <ligand>
        <name>heme c</name>
        <dbReference type="ChEBI" id="CHEBI:61717"/>
        <label>2</label>
    </ligand>
    <ligandPart>
        <name>Fe</name>
        <dbReference type="ChEBI" id="CHEBI:18248"/>
    </ligandPart>
</feature>
<comment type="subunit">
    <text evidence="2 14">Heterodimer of SoxA and SoxX.</text>
</comment>
<feature type="signal peptide" evidence="18">
    <location>
        <begin position="1"/>
        <end position="25"/>
    </location>
</feature>
<dbReference type="AlphaFoldDB" id="A0A6S6UCU6"/>